<dbReference type="VEuPathDB" id="FungiDB:BO82DRAFT_50793"/>
<dbReference type="GeneID" id="37144022"/>
<dbReference type="EMBL" id="KZ821675">
    <property type="protein sequence ID" value="PYH86680.1"/>
    <property type="molecule type" value="Genomic_DNA"/>
</dbReference>
<organism evidence="2 3">
    <name type="scientific">Aspergillus uvarum CBS 121591</name>
    <dbReference type="NCBI Taxonomy" id="1448315"/>
    <lineage>
        <taxon>Eukaryota</taxon>
        <taxon>Fungi</taxon>
        <taxon>Dikarya</taxon>
        <taxon>Ascomycota</taxon>
        <taxon>Pezizomycotina</taxon>
        <taxon>Eurotiomycetes</taxon>
        <taxon>Eurotiomycetidae</taxon>
        <taxon>Eurotiales</taxon>
        <taxon>Aspergillaceae</taxon>
        <taxon>Aspergillus</taxon>
        <taxon>Aspergillus subgen. Circumdati</taxon>
    </lineage>
</organism>
<dbReference type="Proteomes" id="UP000248340">
    <property type="component" value="Unassembled WGS sequence"/>
</dbReference>
<dbReference type="AlphaFoldDB" id="A0A319CQ18"/>
<evidence type="ECO:0000313" key="3">
    <source>
        <dbReference type="Proteomes" id="UP000248340"/>
    </source>
</evidence>
<accession>A0A319CQ18</accession>
<feature type="region of interest" description="Disordered" evidence="1">
    <location>
        <begin position="37"/>
        <end position="57"/>
    </location>
</feature>
<reference evidence="2 3" key="1">
    <citation type="submission" date="2016-12" db="EMBL/GenBank/DDBJ databases">
        <title>The genomes of Aspergillus section Nigri reveals drivers in fungal speciation.</title>
        <authorList>
            <consortium name="DOE Joint Genome Institute"/>
            <person name="Vesth T.C."/>
            <person name="Nybo J."/>
            <person name="Theobald S."/>
            <person name="Brandl J."/>
            <person name="Frisvad J.C."/>
            <person name="Nielsen K.F."/>
            <person name="Lyhne E.K."/>
            <person name="Kogle M.E."/>
            <person name="Kuo A."/>
            <person name="Riley R."/>
            <person name="Clum A."/>
            <person name="Nolan M."/>
            <person name="Lipzen A."/>
            <person name="Salamov A."/>
            <person name="Henrissat B."/>
            <person name="Wiebenga A."/>
            <person name="De Vries R.P."/>
            <person name="Grigoriev I.V."/>
            <person name="Mortensen U.H."/>
            <person name="Andersen M.R."/>
            <person name="Baker S.E."/>
        </authorList>
    </citation>
    <scope>NUCLEOTIDE SEQUENCE [LARGE SCALE GENOMIC DNA]</scope>
    <source>
        <strain evidence="2 3">CBS 121591</strain>
    </source>
</reference>
<keyword evidence="3" id="KW-1185">Reference proteome</keyword>
<protein>
    <submittedName>
        <fullName evidence="2">Uncharacterized protein</fullName>
    </submittedName>
</protein>
<sequence>MYLNSGNAKATYLQPVVLCMYLSPPSFQAVEDHKQWSTSSSCHPSRPDRGSLPSTNRRNPLSVVVPFHHIVPPLMPDTFPLTQNLVPAGKFYSAELSEGLSTQSDLSISVAEPKVYVYRYVSSHAVSPKPGFRFLAKVPGALHAVVWSLLRPKGLARRFVKL</sequence>
<name>A0A319CQ18_9EURO</name>
<evidence type="ECO:0000313" key="2">
    <source>
        <dbReference type="EMBL" id="PYH86680.1"/>
    </source>
</evidence>
<proteinExistence type="predicted"/>
<dbReference type="RefSeq" id="XP_025496880.1">
    <property type="nucleotide sequence ID" value="XM_025641280.1"/>
</dbReference>
<gene>
    <name evidence="2" type="ORF">BO82DRAFT_50793</name>
</gene>
<evidence type="ECO:0000256" key="1">
    <source>
        <dbReference type="SAM" id="MobiDB-lite"/>
    </source>
</evidence>